<feature type="non-terminal residue" evidence="1">
    <location>
        <position position="1"/>
    </location>
</feature>
<keyword evidence="2" id="KW-1185">Reference proteome</keyword>
<feature type="non-terminal residue" evidence="1">
    <location>
        <position position="149"/>
    </location>
</feature>
<evidence type="ECO:0000313" key="1">
    <source>
        <dbReference type="EMBL" id="MCI16505.1"/>
    </source>
</evidence>
<reference evidence="1 2" key="1">
    <citation type="journal article" date="2018" name="Front. Plant Sci.">
        <title>Red Clover (Trifolium pratense) and Zigzag Clover (T. medium) - A Picture of Genomic Similarities and Differences.</title>
        <authorList>
            <person name="Dluhosova J."/>
            <person name="Istvanek J."/>
            <person name="Nedelnik J."/>
            <person name="Repkova J."/>
        </authorList>
    </citation>
    <scope>NUCLEOTIDE SEQUENCE [LARGE SCALE GENOMIC DNA]</scope>
    <source>
        <strain evidence="2">cv. 10/8</strain>
        <tissue evidence="1">Leaf</tissue>
    </source>
</reference>
<sequence length="149" mass="16341">PTTTPHISSPIDLGDPLTHLSPQPNFAPEFQHAPSTYVSAPEVQHEIPVFNSASEPAVRKSTRISQPPSYLADYHCNLPSKSCSNVSSVEPKTFTQANKSECWKEAMATELHALAKNNTWSVVTLPSGKVPIGCKWVYKVKYHVNGSIE</sequence>
<dbReference type="EMBL" id="LXQA010101186">
    <property type="protein sequence ID" value="MCI16505.1"/>
    <property type="molecule type" value="Genomic_DNA"/>
</dbReference>
<name>A0A392PZU4_9FABA</name>
<proteinExistence type="predicted"/>
<evidence type="ECO:0008006" key="3">
    <source>
        <dbReference type="Google" id="ProtNLM"/>
    </source>
</evidence>
<dbReference type="AlphaFoldDB" id="A0A392PZU4"/>
<organism evidence="1 2">
    <name type="scientific">Trifolium medium</name>
    <dbReference type="NCBI Taxonomy" id="97028"/>
    <lineage>
        <taxon>Eukaryota</taxon>
        <taxon>Viridiplantae</taxon>
        <taxon>Streptophyta</taxon>
        <taxon>Embryophyta</taxon>
        <taxon>Tracheophyta</taxon>
        <taxon>Spermatophyta</taxon>
        <taxon>Magnoliopsida</taxon>
        <taxon>eudicotyledons</taxon>
        <taxon>Gunneridae</taxon>
        <taxon>Pentapetalae</taxon>
        <taxon>rosids</taxon>
        <taxon>fabids</taxon>
        <taxon>Fabales</taxon>
        <taxon>Fabaceae</taxon>
        <taxon>Papilionoideae</taxon>
        <taxon>50 kb inversion clade</taxon>
        <taxon>NPAAA clade</taxon>
        <taxon>Hologalegina</taxon>
        <taxon>IRL clade</taxon>
        <taxon>Trifolieae</taxon>
        <taxon>Trifolium</taxon>
    </lineage>
</organism>
<dbReference type="Proteomes" id="UP000265520">
    <property type="component" value="Unassembled WGS sequence"/>
</dbReference>
<evidence type="ECO:0000313" key="2">
    <source>
        <dbReference type="Proteomes" id="UP000265520"/>
    </source>
</evidence>
<comment type="caution">
    <text evidence="1">The sequence shown here is derived from an EMBL/GenBank/DDBJ whole genome shotgun (WGS) entry which is preliminary data.</text>
</comment>
<protein>
    <recommendedName>
        <fullName evidence="3">Retrovirus-related pol polyprotein from transposon TNT 1-94</fullName>
    </recommendedName>
</protein>
<accession>A0A392PZU4</accession>